<dbReference type="Gene3D" id="3.40.50.2300">
    <property type="match status" value="1"/>
</dbReference>
<comment type="catalytic activity">
    <reaction evidence="1">
        <text>ATP + protein L-histidine = ADP + protein N-phospho-L-histidine.</text>
        <dbReference type="EC" id="2.7.13.3"/>
    </reaction>
</comment>
<evidence type="ECO:0000256" key="9">
    <source>
        <dbReference type="ARBA" id="ARBA00022777"/>
    </source>
</evidence>
<dbReference type="Pfam" id="PF03924">
    <property type="entry name" value="CHASE"/>
    <property type="match status" value="1"/>
</dbReference>
<keyword evidence="13" id="KW-0472">Membrane</keyword>
<dbReference type="InterPro" id="IPR004358">
    <property type="entry name" value="Sig_transdc_His_kin-like_C"/>
</dbReference>
<dbReference type="PROSITE" id="PS50839">
    <property type="entry name" value="CHASE"/>
    <property type="match status" value="1"/>
</dbReference>
<keyword evidence="10" id="KW-0932">Cytokinin signaling pathway</keyword>
<evidence type="ECO:0000256" key="10">
    <source>
        <dbReference type="ARBA" id="ARBA00022864"/>
    </source>
</evidence>
<dbReference type="PROSITE" id="PS50109">
    <property type="entry name" value="HIS_KIN"/>
    <property type="match status" value="1"/>
</dbReference>
<dbReference type="PRINTS" id="PR00344">
    <property type="entry name" value="BCTRLSENSOR"/>
</dbReference>
<keyword evidence="5" id="KW-1003">Cell membrane</keyword>
<evidence type="ECO:0000256" key="12">
    <source>
        <dbReference type="ARBA" id="ARBA00023012"/>
    </source>
</evidence>
<dbReference type="SMART" id="SM01079">
    <property type="entry name" value="CHASE"/>
    <property type="match status" value="1"/>
</dbReference>
<dbReference type="FunFam" id="3.30.450.350:FF:000001">
    <property type="entry name" value="Histidine kinase 4"/>
    <property type="match status" value="1"/>
</dbReference>
<dbReference type="SUPFAM" id="SSF52172">
    <property type="entry name" value="CheY-like"/>
    <property type="match status" value="1"/>
</dbReference>
<name>R7WGD9_AEGTA</name>
<dbReference type="PROSITE" id="PS50110">
    <property type="entry name" value="RESPONSE_REGULATORY"/>
    <property type="match status" value="2"/>
</dbReference>
<dbReference type="InterPro" id="IPR036890">
    <property type="entry name" value="HATPase_C_sf"/>
</dbReference>
<dbReference type="Gene3D" id="3.30.565.10">
    <property type="entry name" value="Histidine kinase-like ATPase, C-terminal domain"/>
    <property type="match status" value="1"/>
</dbReference>
<dbReference type="InterPro" id="IPR003661">
    <property type="entry name" value="HisK_dim/P_dom"/>
</dbReference>
<organism evidence="15">
    <name type="scientific">Aegilops tauschii</name>
    <name type="common">Tausch's goatgrass</name>
    <name type="synonym">Aegilops squarrosa</name>
    <dbReference type="NCBI Taxonomy" id="37682"/>
    <lineage>
        <taxon>Eukaryota</taxon>
        <taxon>Viridiplantae</taxon>
        <taxon>Streptophyta</taxon>
        <taxon>Embryophyta</taxon>
        <taxon>Tracheophyta</taxon>
        <taxon>Spermatophyta</taxon>
        <taxon>Magnoliopsida</taxon>
        <taxon>Liliopsida</taxon>
        <taxon>Poales</taxon>
        <taxon>Poaceae</taxon>
        <taxon>BOP clade</taxon>
        <taxon>Pooideae</taxon>
        <taxon>Triticodae</taxon>
        <taxon>Triticeae</taxon>
        <taxon>Triticinae</taxon>
        <taxon>Aegilops</taxon>
    </lineage>
</organism>
<evidence type="ECO:0000256" key="4">
    <source>
        <dbReference type="ARBA" id="ARBA00012438"/>
    </source>
</evidence>
<dbReference type="GO" id="GO:0019955">
    <property type="term" value="F:cytokine binding"/>
    <property type="evidence" value="ECO:0007669"/>
    <property type="project" value="UniProtKB-ARBA"/>
</dbReference>
<keyword evidence="11" id="KW-1133">Transmembrane helix</keyword>
<dbReference type="InterPro" id="IPR005467">
    <property type="entry name" value="His_kinase_dom"/>
</dbReference>
<dbReference type="EC" id="2.7.13.3" evidence="4"/>
<dbReference type="Pfam" id="PF02518">
    <property type="entry name" value="HATPase_c"/>
    <property type="match status" value="1"/>
</dbReference>
<dbReference type="PANTHER" id="PTHR43719:SF51">
    <property type="entry name" value="HISTIDINE KINASE 4"/>
    <property type="match status" value="1"/>
</dbReference>
<dbReference type="InterPro" id="IPR042240">
    <property type="entry name" value="CHASE_sf"/>
</dbReference>
<evidence type="ECO:0000256" key="6">
    <source>
        <dbReference type="ARBA" id="ARBA00022553"/>
    </source>
</evidence>
<comment type="caution">
    <text evidence="14">Lacks conserved residue(s) required for the propagation of feature annotation.</text>
</comment>
<dbReference type="SUPFAM" id="SSF47384">
    <property type="entry name" value="Homodimeric domain of signal transducing histidine kinase"/>
    <property type="match status" value="1"/>
</dbReference>
<dbReference type="GO" id="GO:0005634">
    <property type="term" value="C:nucleus"/>
    <property type="evidence" value="ECO:0007669"/>
    <property type="project" value="TreeGrafter"/>
</dbReference>
<evidence type="ECO:0000256" key="1">
    <source>
        <dbReference type="ARBA" id="ARBA00000085"/>
    </source>
</evidence>
<dbReference type="InterPro" id="IPR056839">
    <property type="entry name" value="Receiver_AHK4/CRE1_1st"/>
</dbReference>
<dbReference type="CDD" id="cd16922">
    <property type="entry name" value="HATPase_EvgS-ArcB-TorS-like"/>
    <property type="match status" value="1"/>
</dbReference>
<dbReference type="Pfam" id="PF00072">
    <property type="entry name" value="Response_reg"/>
    <property type="match status" value="1"/>
</dbReference>
<evidence type="ECO:0000256" key="5">
    <source>
        <dbReference type="ARBA" id="ARBA00022475"/>
    </source>
</evidence>
<dbReference type="GO" id="GO:0005886">
    <property type="term" value="C:plasma membrane"/>
    <property type="evidence" value="ECO:0007669"/>
    <property type="project" value="UniProtKB-SubCell"/>
</dbReference>
<reference evidence="15" key="1">
    <citation type="submission" date="2015-06" db="UniProtKB">
        <authorList>
            <consortium name="EnsemblPlants"/>
        </authorList>
    </citation>
    <scope>IDENTIFICATION</scope>
</reference>
<keyword evidence="7" id="KW-0808">Transferase</keyword>
<dbReference type="InterPro" id="IPR001789">
    <property type="entry name" value="Sig_transdc_resp-reg_receiver"/>
</dbReference>
<dbReference type="PROSITE" id="PS51257">
    <property type="entry name" value="PROKAR_LIPOPROTEIN"/>
    <property type="match status" value="1"/>
</dbReference>
<dbReference type="InterPro" id="IPR003594">
    <property type="entry name" value="HATPase_dom"/>
</dbReference>
<dbReference type="Gene3D" id="6.10.250.1190">
    <property type="match status" value="1"/>
</dbReference>
<dbReference type="CDD" id="cd00082">
    <property type="entry name" value="HisKA"/>
    <property type="match status" value="1"/>
</dbReference>
<dbReference type="InterPro" id="IPR011006">
    <property type="entry name" value="CheY-like_superfamily"/>
</dbReference>
<evidence type="ECO:0000256" key="3">
    <source>
        <dbReference type="ARBA" id="ARBA00004651"/>
    </source>
</evidence>
<dbReference type="CDD" id="cd17546">
    <property type="entry name" value="REC_hyHK_CKI1_RcsC-like"/>
    <property type="match status" value="1"/>
</dbReference>
<dbReference type="FunFam" id="3.40.50.2300:FF:000137">
    <property type="entry name" value="Histidine kinase 3"/>
    <property type="match status" value="1"/>
</dbReference>
<keyword evidence="6 14" id="KW-0597">Phosphoprotein</keyword>
<evidence type="ECO:0000256" key="8">
    <source>
        <dbReference type="ARBA" id="ARBA00022692"/>
    </source>
</evidence>
<keyword evidence="12" id="KW-0902">Two-component regulatory system</keyword>
<sequence>MGKYAARRGWRRLAAVAWLVAAVACSAAVHGQLRRETMERAEERLVSMCEERARMLQEQFGVTVNHVHALAILISTFHFEKNPSALDQDTFAKYTARTSFERPLLNGVAYAQRLFPHEKETFERQHGWIMRTMNREGAPLQDEYAPVIFSQDTVSYLARMDMMSGEEDRENILRARETGKPVLTNPFRLLGSNHLGVVLTFAVYRPDLPADASVEQRVEATAGYLGGAFDVESLVENLLSKLAGNQDILVNVYDVTNASEPMAMYGSQTPDNKVDLLHVSMLDFGDPFRKHEMRCRYGQKPPMPWSAISNPMGCFVIWMLIGYIICAAWSRYDKVSEDCRKMEELKTQAEAADIAKSQFLATVSHEIRTPMNGVLGMNIFLSGMLDMLLGTDLTMTQKDFAQTAQDCGKALIILINDVLDRAKFEAGRLELEEVPFDLRTLTDDVISLFASKLRAKCIELAVFVSDDVPKLVTGDPWRFRQILTNLVGNAVKFTERGHVFVRVSLAENSTMEANRVPNGNLNGKDCKVEPTANGAFNTLSGFQAADERNSWECFKLLLSDKELLSDELEGEKSSQNDSDHVTLMISIEDTGVGIPLHAQDRVFTPFMQADSSTSRNYGGTGIGLSISKCLAELMGGQISFISRPSIGSTFTFSAVVKRASKDTSCDSERSLSEALPTAFRGMKAILVDGKPVRSAVTRYHLNRLGIIVQVVNNMSMGIQAFGKNGATESREKPSMLFIENDMWRPETDIQLSNRLHTLRMNGQAHELPKLILLVTSEADKDKYGSTFNTVMCKPLRASTIASCLQQLLKVDIPARKENQNRPSFLRSLLVGKNILVVDDNKVNLRVAQAALKKYGAKVHCVESGKDAISLLQPPHCFHACFMDVQMPEMDGFEATRQIREMEKKANEIKREQSSSGEGSTFVEWHLPVLAMTADVIQATYEECMKSGMDGYVSKPFDEQQLYQAVSRLVMDGRLVNAHYFDKATFVTKNASDNEEVVVFDTSPSYGGVVLKGRDKLNSMDPNYKAELIGRYDIGCR</sequence>
<dbReference type="AlphaFoldDB" id="R7WGD9"/>
<dbReference type="Gene3D" id="1.10.287.130">
    <property type="match status" value="1"/>
</dbReference>
<dbReference type="SMART" id="SM00448">
    <property type="entry name" value="REC"/>
    <property type="match status" value="1"/>
</dbReference>
<dbReference type="GO" id="GO:0000155">
    <property type="term" value="F:phosphorelay sensor kinase activity"/>
    <property type="evidence" value="ECO:0007669"/>
    <property type="project" value="InterPro"/>
</dbReference>
<dbReference type="GO" id="GO:0009736">
    <property type="term" value="P:cytokinin-activated signaling pathway"/>
    <property type="evidence" value="ECO:0007669"/>
    <property type="project" value="UniProtKB-KW"/>
</dbReference>
<feature type="modified residue" description="4-aspartylphosphate" evidence="14">
    <location>
        <position position="883"/>
    </location>
</feature>
<dbReference type="EnsemblPlants" id="EMT20094">
    <property type="protein sequence ID" value="EMT20094"/>
    <property type="gene ID" value="F775_09726"/>
</dbReference>
<comment type="function">
    <text evidence="2">Cytokinin receptor related to bacterial two-component regulators. Functions as a histidine kinase and transmits the stress signal to a downstream MAPK cascade.</text>
</comment>
<dbReference type="InterPro" id="IPR036097">
    <property type="entry name" value="HisK_dim/P_sf"/>
</dbReference>
<comment type="subcellular location">
    <subcellularLocation>
        <location evidence="3">Cell membrane</location>
        <topology evidence="3">Multi-pass membrane protein</topology>
    </subcellularLocation>
</comment>
<dbReference type="SMART" id="SM00388">
    <property type="entry name" value="HisKA"/>
    <property type="match status" value="1"/>
</dbReference>
<evidence type="ECO:0000313" key="15">
    <source>
        <dbReference type="EnsemblPlants" id="EMT20094"/>
    </source>
</evidence>
<dbReference type="SMART" id="SM00387">
    <property type="entry name" value="HATPase_c"/>
    <property type="match status" value="1"/>
</dbReference>
<dbReference type="FunFam" id="1.10.287.130:FF:000015">
    <property type="entry name" value="Histidine kinase 4"/>
    <property type="match status" value="1"/>
</dbReference>
<dbReference type="SUPFAM" id="SSF55874">
    <property type="entry name" value="ATPase domain of HSP90 chaperone/DNA topoisomerase II/histidine kinase"/>
    <property type="match status" value="1"/>
</dbReference>
<keyword evidence="9" id="KW-0418">Kinase</keyword>
<accession>R7WGD9</accession>
<proteinExistence type="predicted"/>
<evidence type="ECO:0000256" key="14">
    <source>
        <dbReference type="PROSITE-ProRule" id="PRU00169"/>
    </source>
</evidence>
<dbReference type="Gene3D" id="3.30.450.350">
    <property type="entry name" value="CHASE domain"/>
    <property type="match status" value="1"/>
</dbReference>
<keyword evidence="8" id="KW-0812">Transmembrane</keyword>
<dbReference type="InterPro" id="IPR050956">
    <property type="entry name" value="2C_system_His_kinase"/>
</dbReference>
<evidence type="ECO:0000256" key="2">
    <source>
        <dbReference type="ARBA" id="ARBA00002427"/>
    </source>
</evidence>
<dbReference type="Pfam" id="PF00512">
    <property type="entry name" value="HisKA"/>
    <property type="match status" value="1"/>
</dbReference>
<evidence type="ECO:0000256" key="7">
    <source>
        <dbReference type="ARBA" id="ARBA00022679"/>
    </source>
</evidence>
<evidence type="ECO:0000256" key="13">
    <source>
        <dbReference type="ARBA" id="ARBA00023136"/>
    </source>
</evidence>
<dbReference type="InterPro" id="IPR006189">
    <property type="entry name" value="CHASE_dom"/>
</dbReference>
<protein>
    <recommendedName>
        <fullName evidence="4">histidine kinase</fullName>
        <ecNumber evidence="4">2.7.13.3</ecNumber>
    </recommendedName>
</protein>
<dbReference type="Pfam" id="PF24896">
    <property type="entry name" value="Receiver_CRE1"/>
    <property type="match status" value="1"/>
</dbReference>
<dbReference type="PANTHER" id="PTHR43719">
    <property type="entry name" value="TWO-COMPONENT HISTIDINE KINASE"/>
    <property type="match status" value="1"/>
</dbReference>
<evidence type="ECO:0000256" key="11">
    <source>
        <dbReference type="ARBA" id="ARBA00022989"/>
    </source>
</evidence>